<dbReference type="GO" id="GO:0022625">
    <property type="term" value="C:cytosolic large ribosomal subunit"/>
    <property type="evidence" value="ECO:0007669"/>
    <property type="project" value="TreeGrafter"/>
</dbReference>
<dbReference type="Gene3D" id="2.40.240.10">
    <property type="entry name" value="Ribosomal Protein L25, Chain P"/>
    <property type="match status" value="1"/>
</dbReference>
<comment type="subunit">
    <text evidence="5">Part of the 50S ribosomal subunit; part of the 5S rRNA/L5/L18/L25 subcomplex. Contacts the 5S rRNA. Binds to the 5S rRNA independently of L5 and L18.</text>
</comment>
<evidence type="ECO:0000256" key="3">
    <source>
        <dbReference type="ARBA" id="ARBA00022980"/>
    </source>
</evidence>
<dbReference type="NCBIfam" id="TIGR00731">
    <property type="entry name" value="bL25_bact_ctc"/>
    <property type="match status" value="1"/>
</dbReference>
<dbReference type="InterPro" id="IPR029751">
    <property type="entry name" value="Ribosomal_L25_dom"/>
</dbReference>
<keyword evidence="4 5" id="KW-0687">Ribonucleoprotein</keyword>
<evidence type="ECO:0000259" key="7">
    <source>
        <dbReference type="Pfam" id="PF01386"/>
    </source>
</evidence>
<dbReference type="PANTHER" id="PTHR33284">
    <property type="entry name" value="RIBOSOMAL PROTEIN L25/GLN-TRNA SYNTHETASE, ANTI-CODON-BINDING DOMAIN-CONTAINING PROTEIN"/>
    <property type="match status" value="1"/>
</dbReference>
<keyword evidence="10" id="KW-1185">Reference proteome</keyword>
<feature type="domain" description="Large ribosomal subunit protein bL25 beta" evidence="8">
    <location>
        <begin position="112"/>
        <end position="193"/>
    </location>
</feature>
<feature type="region of interest" description="Disordered" evidence="6">
    <location>
        <begin position="209"/>
        <end position="231"/>
    </location>
</feature>
<dbReference type="InterPro" id="IPR020057">
    <property type="entry name" value="Ribosomal_bL25_b-dom"/>
</dbReference>
<keyword evidence="1 5" id="KW-0699">rRNA-binding</keyword>
<dbReference type="AlphaFoldDB" id="A0A1L6MXU8"/>
<dbReference type="SUPFAM" id="SSF50715">
    <property type="entry name" value="Ribosomal protein L25-like"/>
    <property type="match status" value="1"/>
</dbReference>
<dbReference type="Pfam" id="PF01386">
    <property type="entry name" value="Ribosomal_L25p"/>
    <property type="match status" value="1"/>
</dbReference>
<protein>
    <recommendedName>
        <fullName evidence="5">Large ribosomal subunit protein bL25</fullName>
    </recommendedName>
    <alternativeName>
        <fullName evidence="5">General stress protein CTC</fullName>
    </alternativeName>
</protein>
<dbReference type="GO" id="GO:0008097">
    <property type="term" value="F:5S rRNA binding"/>
    <property type="evidence" value="ECO:0007669"/>
    <property type="project" value="InterPro"/>
</dbReference>
<name>A0A1L6MXU8_9BACT</name>
<dbReference type="Proteomes" id="UP000185544">
    <property type="component" value="Chromosome"/>
</dbReference>
<dbReference type="KEGG" id="pabo:BCY86_06185"/>
<accession>A0A1L6MXU8</accession>
<feature type="domain" description="Large ribosomal subunit protein bL25 L25" evidence="7">
    <location>
        <begin position="18"/>
        <end position="103"/>
    </location>
</feature>
<sequence length="231" mass="25372">MNSTVARLSDSIISLPVMLRSTKGKEHARRLRAQQQIPAIAYGKGLSPTCLAVSPKDMLHILKSERGMNTVIRLLLEGAEELIVMIRDYSYHPVSRMLEHVDFVQVRLDEPVDVELPLIPVGKAYGVTMGGVVHQVYRYLPARCFPAQIPPCLHVDISALNLNEHISTKDLELEGDIMIRLPADQTIIAIIPPTRNQVGEFEVPGAPAGEVAAKGGESKDSKAVVAKEKKK</sequence>
<dbReference type="STRING" id="1882918.BCY86_06185"/>
<dbReference type="PANTHER" id="PTHR33284:SF1">
    <property type="entry name" value="RIBOSOMAL PROTEIN L25_GLN-TRNA SYNTHETASE, ANTI-CODON-BINDING DOMAIN-CONTAINING PROTEIN"/>
    <property type="match status" value="1"/>
</dbReference>
<dbReference type="HAMAP" id="MF_01334">
    <property type="entry name" value="Ribosomal_bL25_CTC"/>
    <property type="match status" value="1"/>
</dbReference>
<evidence type="ECO:0000256" key="6">
    <source>
        <dbReference type="SAM" id="MobiDB-lite"/>
    </source>
</evidence>
<dbReference type="GO" id="GO:0003735">
    <property type="term" value="F:structural constituent of ribosome"/>
    <property type="evidence" value="ECO:0007669"/>
    <property type="project" value="InterPro"/>
</dbReference>
<comment type="function">
    <text evidence="5">This is one of the proteins that binds to the 5S RNA in the ribosome where it forms part of the central protuberance.</text>
</comment>
<dbReference type="InterPro" id="IPR037121">
    <property type="entry name" value="Ribosomal_bL25_C"/>
</dbReference>
<dbReference type="Gene3D" id="2.170.120.20">
    <property type="entry name" value="Ribosomal protein L25, beta domain"/>
    <property type="match status" value="1"/>
</dbReference>
<dbReference type="EMBL" id="CP016908">
    <property type="protein sequence ID" value="APS00312.1"/>
    <property type="molecule type" value="Genomic_DNA"/>
</dbReference>
<dbReference type="RefSeq" id="WP_083604236.1">
    <property type="nucleotide sequence ID" value="NZ_CP016908.1"/>
</dbReference>
<keyword evidence="2 5" id="KW-0694">RNA-binding</keyword>
<keyword evidence="3 5" id="KW-0689">Ribosomal protein</keyword>
<dbReference type="InterPro" id="IPR020930">
    <property type="entry name" value="Ribosomal_uL5_bac-type"/>
</dbReference>
<organism evidence="9 10">
    <name type="scientific">Pajaroellobacter abortibovis</name>
    <dbReference type="NCBI Taxonomy" id="1882918"/>
    <lineage>
        <taxon>Bacteria</taxon>
        <taxon>Pseudomonadati</taxon>
        <taxon>Myxococcota</taxon>
        <taxon>Polyangia</taxon>
        <taxon>Polyangiales</taxon>
        <taxon>Polyangiaceae</taxon>
    </lineage>
</organism>
<dbReference type="InterPro" id="IPR020056">
    <property type="entry name" value="Rbsml_bL25/Gln-tRNA_synth_N"/>
</dbReference>
<gene>
    <name evidence="5" type="primary">rplY</name>
    <name evidence="5" type="synonym">ctc</name>
    <name evidence="9" type="ORF">BCY86_06185</name>
</gene>
<dbReference type="InterPro" id="IPR001021">
    <property type="entry name" value="Ribosomal_bL25_long"/>
</dbReference>
<comment type="similarity">
    <text evidence="5">Belongs to the bacterial ribosomal protein bL25 family. CTC subfamily.</text>
</comment>
<evidence type="ECO:0000313" key="10">
    <source>
        <dbReference type="Proteomes" id="UP000185544"/>
    </source>
</evidence>
<evidence type="ECO:0000256" key="1">
    <source>
        <dbReference type="ARBA" id="ARBA00022730"/>
    </source>
</evidence>
<dbReference type="Pfam" id="PF14693">
    <property type="entry name" value="Ribosomal_TL5_C"/>
    <property type="match status" value="1"/>
</dbReference>
<evidence type="ECO:0000313" key="9">
    <source>
        <dbReference type="EMBL" id="APS00312.1"/>
    </source>
</evidence>
<reference evidence="9 10" key="1">
    <citation type="submission" date="2016-08" db="EMBL/GenBank/DDBJ databases">
        <title>Identification and validation of antigenic proteins from Pajaroellobacter abortibovis using de-novo genome sequence assembly and reverse vaccinology.</title>
        <authorList>
            <person name="Welly B.T."/>
            <person name="Miller M.R."/>
            <person name="Stott J.L."/>
            <person name="Blanchard M.T."/>
            <person name="Islas-Trejo A.D."/>
            <person name="O'Rourke S.M."/>
            <person name="Young A.E."/>
            <person name="Medrano J.F."/>
            <person name="Van Eenennaam A.L."/>
        </authorList>
    </citation>
    <scope>NUCLEOTIDE SEQUENCE [LARGE SCALE GENOMIC DNA]</scope>
    <source>
        <strain evidence="9 10">BTF92-0548A/99-0131</strain>
    </source>
</reference>
<proteinExistence type="inferred from homology"/>
<evidence type="ECO:0000259" key="8">
    <source>
        <dbReference type="Pfam" id="PF14693"/>
    </source>
</evidence>
<evidence type="ECO:0000256" key="5">
    <source>
        <dbReference type="HAMAP-Rule" id="MF_01334"/>
    </source>
</evidence>
<dbReference type="OrthoDB" id="9786489at2"/>
<evidence type="ECO:0000256" key="4">
    <source>
        <dbReference type="ARBA" id="ARBA00023274"/>
    </source>
</evidence>
<evidence type="ECO:0000256" key="2">
    <source>
        <dbReference type="ARBA" id="ARBA00022884"/>
    </source>
</evidence>
<dbReference type="InterPro" id="IPR011035">
    <property type="entry name" value="Ribosomal_bL25/Gln-tRNA_synth"/>
</dbReference>
<feature type="compositionally biased region" description="Basic and acidic residues" evidence="6">
    <location>
        <begin position="216"/>
        <end position="231"/>
    </location>
</feature>
<dbReference type="GO" id="GO:0006412">
    <property type="term" value="P:translation"/>
    <property type="evidence" value="ECO:0007669"/>
    <property type="project" value="UniProtKB-UniRule"/>
</dbReference>
<dbReference type="CDD" id="cd00495">
    <property type="entry name" value="Ribosomal_L25_TL5_CTC"/>
    <property type="match status" value="1"/>
</dbReference>